<gene>
    <name evidence="2" type="ORF">J2T09_001595</name>
</gene>
<reference evidence="2 3" key="1">
    <citation type="submission" date="2023-07" db="EMBL/GenBank/DDBJ databases">
        <title>Sorghum-associated microbial communities from plants grown in Nebraska, USA.</title>
        <authorList>
            <person name="Schachtman D."/>
        </authorList>
    </citation>
    <scope>NUCLEOTIDE SEQUENCE [LARGE SCALE GENOMIC DNA]</scope>
    <source>
        <strain evidence="2 3">DS1307</strain>
    </source>
</reference>
<evidence type="ECO:0000313" key="2">
    <source>
        <dbReference type="EMBL" id="MDP9836850.1"/>
    </source>
</evidence>
<feature type="compositionally biased region" description="Basic and acidic residues" evidence="1">
    <location>
        <begin position="10"/>
        <end position="28"/>
    </location>
</feature>
<sequence>MTPNTHSRKPPNEKHVGNNALHDLEPDARTSLRMTISPSAFPFPELVETV</sequence>
<protein>
    <submittedName>
        <fullName evidence="2">Uncharacterized protein</fullName>
    </submittedName>
</protein>
<evidence type="ECO:0000256" key="1">
    <source>
        <dbReference type="SAM" id="MobiDB-lite"/>
    </source>
</evidence>
<comment type="caution">
    <text evidence="2">The sequence shown here is derived from an EMBL/GenBank/DDBJ whole genome shotgun (WGS) entry which is preliminary data.</text>
</comment>
<proteinExistence type="predicted"/>
<keyword evidence="3" id="KW-1185">Reference proteome</keyword>
<name>A0ABT9PQV5_9HYPH</name>
<accession>A0ABT9PQV5</accession>
<dbReference type="Proteomes" id="UP001241472">
    <property type="component" value="Unassembled WGS sequence"/>
</dbReference>
<dbReference type="RefSeq" id="WP_306832983.1">
    <property type="nucleotide sequence ID" value="NZ_JAUSRF010000004.1"/>
</dbReference>
<organism evidence="2 3">
    <name type="scientific">Neorhizobium huautlense</name>
    <dbReference type="NCBI Taxonomy" id="67774"/>
    <lineage>
        <taxon>Bacteria</taxon>
        <taxon>Pseudomonadati</taxon>
        <taxon>Pseudomonadota</taxon>
        <taxon>Alphaproteobacteria</taxon>
        <taxon>Hyphomicrobiales</taxon>
        <taxon>Rhizobiaceae</taxon>
        <taxon>Rhizobium/Agrobacterium group</taxon>
        <taxon>Neorhizobium</taxon>
    </lineage>
</organism>
<evidence type="ECO:0000313" key="3">
    <source>
        <dbReference type="Proteomes" id="UP001241472"/>
    </source>
</evidence>
<dbReference type="EMBL" id="JAUSRF010000004">
    <property type="protein sequence ID" value="MDP9836850.1"/>
    <property type="molecule type" value="Genomic_DNA"/>
</dbReference>
<feature type="region of interest" description="Disordered" evidence="1">
    <location>
        <begin position="1"/>
        <end position="28"/>
    </location>
</feature>